<dbReference type="Proteomes" id="UP001057452">
    <property type="component" value="Chromosome 7"/>
</dbReference>
<gene>
    <name evidence="1" type="ORF">KUCAC02_013088</name>
</gene>
<dbReference type="EMBL" id="CM043791">
    <property type="protein sequence ID" value="KAI4824588.1"/>
    <property type="molecule type" value="Genomic_DNA"/>
</dbReference>
<sequence length="1923" mass="206237">MQPPNQPQPRRRNRGPQQGRTFDYPFVRRCDLCHLDGHRILGSVPWAQPRPLRHADGILMALSQLAPGQRGLSLGTTAANGEASASAPGFLRNTLKHAGLFLFLKSSKLCLSSFSASTLGSGVLPQSKKRGAFPYLSPFLLFPMTGFEAPIPGYLFLPPSLSYSAVLSSGYMEVFQEGQGKQRDNTVESPAPLLGKGCREVTCHPETVYIFCPHVPLPELCLPKHVEMNPDIVLVHYLNVPAIEDCGKPCGPILCSINTDKKEWAKWTKEELIGQLKPMFHGIKWTCSNGNSSSGFSVEQLVQQILDSHQTKPPPRTHNCLCTGTLGAGSSVHHKCNSAKHRIISPKVDPRSGGYSSAHSEVQNNDNSTEVSSTNQVEVPDTTQNSPVSISSGLNSDPDMADSPVVTGMSHVASVMSGLSQSVFMSEVTGDPVYSMSPTGGPNTHLMGADATSQGMVLSVASDRHKFAFPGGGVGEPGTNAAGDSLSMMSSAGVSEELVLSSSLDAGSIKIPETNMNFDPDCFLNNPKQGQTYGGSAMKIEGNSSSTSSSSGGSSCNGSMQRSPAMSDNGYTFSSAMVKNIKIEDTSFEQQLAKESGYQVGPVVSCGGGVSVSSGAGSGQGNLTLNTAGSMLPSGGGLSPSTTLEQMDFSAIDAKQDYSSNATAVNYGQAMSSPHMQHQSRSPSFFLQDSSQTGQGQQGRPSMGQKTHLMEHNSHDSGAYMGLQVVKTDSPGSNGHMHHHHQAHQHRPNCNGGSPAEGGGQAGSLQLLQYQGGYPGLGAEHEEVVGLEQQGNVNSAQAGATENGAENLLKPGNHIQACGTGNGEGAEHYLQQASDGGGGGNGGAGEGVGTSMVQGLYNAVGAHQGLVGAASNGGAGGTGMEISLDHFDISFGNQFSDLINDFISVDGSGTTMSAGGALYAHQLVQSHSSDSQNSAGGPPQQGQEDGGARSSGYSPSELCLQPCCSPQSLSAGAGGGGNTGEPGSLSYMNVAEVVSAAVAQGALGMLQATGRLFMVTDYSPEWSYPEGGVKVLITGPWQEASSNYTCLFDQISVPASLIQPGVLRCYCPAHDTGLVTLQVSASNHIISNSVVFEYKARALPSLPSSQHDWLSLDAKHDKGHGYILGFGCFGCFYAACVEVVFVSGGVKVLITGPWQEASSNYTCLFDQISVPASLIQPGVLRCYCPAHDTGLVTLQVSASNHIISNSVVFEYKARALPSLPSSQHDWLSLDDNQFRMSILERLEQMERRMAEMASHQQSSSAGSGGAGGGTGGGGAGGGGGGGSNNNNNSQSQCLSAQMQASSSFESRVVVVCEKMMSRACWAKSKHLIHSKTFRGMTLLHLAAGQGYATLIQTLIKWRTKHADSIDLELEVDPLNVDHFSCTPLMWACALGHLEAAVVLYKWDRRALAIPDSLGRLPLSIARSRGHTKLAECLEQLQREEQQSPAPLPPTPRMSFSPAPETPTTDSWMVSWANNNLRRPRSEPSNYYSSECQRDLPQAKKHKPNPELFQNRPDKAMSVPLSLEQQQLHKLSSSPKSLSSEGLSSEKGLSTGGSTGTTRWTSRESFSSSGMGRKASGVSGGSSLGKEKLVNRLRQREQLGMLVMADREMADAELLSYREDLENQDCLTQMDDLQANMMTLAEHIIEATPERIKRENFTAADSVPLDTSGVTNTMNWLANYLGDVEQLPSILHLRSLYNEPLTPSSNPSLSPGGSPLREGPLERSTLPSPADWSEFINASNSKVERDLAQLTLSDPEQRELYEAARLVQTAFRKYKGRPLREQQEVASAVIQRCYKKYKQLTWIALKYALYKKMTQAAILIQSKFRSYHEQKKFQQSRKAAVLIQQYYRSYKEFGRLKPHHRGAAAALVQHKLRGSLLTKRQDQAARKIMRFLRRCRHRLYVVESYQEKMHDFLARKVFACVIMV</sequence>
<proteinExistence type="predicted"/>
<accession>A0ACB9XDX4</accession>
<protein>
    <submittedName>
        <fullName evidence="1">Uncharacterized protein</fullName>
    </submittedName>
</protein>
<evidence type="ECO:0000313" key="1">
    <source>
        <dbReference type="EMBL" id="KAI4824588.1"/>
    </source>
</evidence>
<evidence type="ECO:0000313" key="2">
    <source>
        <dbReference type="Proteomes" id="UP001057452"/>
    </source>
</evidence>
<comment type="caution">
    <text evidence="1">The sequence shown here is derived from an EMBL/GenBank/DDBJ whole genome shotgun (WGS) entry which is preliminary data.</text>
</comment>
<reference evidence="1" key="1">
    <citation type="submission" date="2022-05" db="EMBL/GenBank/DDBJ databases">
        <title>Chromosome-level genome of Chaenocephalus aceratus.</title>
        <authorList>
            <person name="Park H."/>
        </authorList>
    </citation>
    <scope>NUCLEOTIDE SEQUENCE</scope>
    <source>
        <strain evidence="1">KU_202001</strain>
    </source>
</reference>
<keyword evidence="2" id="KW-1185">Reference proteome</keyword>
<name>A0ACB9XDX4_CHAAC</name>
<organism evidence="1 2">
    <name type="scientific">Chaenocephalus aceratus</name>
    <name type="common">Blackfin icefish</name>
    <name type="synonym">Chaenichthys aceratus</name>
    <dbReference type="NCBI Taxonomy" id="36190"/>
    <lineage>
        <taxon>Eukaryota</taxon>
        <taxon>Metazoa</taxon>
        <taxon>Chordata</taxon>
        <taxon>Craniata</taxon>
        <taxon>Vertebrata</taxon>
        <taxon>Euteleostomi</taxon>
        <taxon>Actinopterygii</taxon>
        <taxon>Neopterygii</taxon>
        <taxon>Teleostei</taxon>
        <taxon>Neoteleostei</taxon>
        <taxon>Acanthomorphata</taxon>
        <taxon>Eupercaria</taxon>
        <taxon>Perciformes</taxon>
        <taxon>Notothenioidei</taxon>
        <taxon>Channichthyidae</taxon>
        <taxon>Chaenocephalus</taxon>
    </lineage>
</organism>